<dbReference type="EMBL" id="JAEHOE010000030">
    <property type="protein sequence ID" value="KAG2494602.1"/>
    <property type="molecule type" value="Genomic_DNA"/>
</dbReference>
<keyword evidence="3" id="KW-1185">Reference proteome</keyword>
<keyword evidence="1" id="KW-0472">Membrane</keyword>
<organism evidence="2 3">
    <name type="scientific">Edaphochlamys debaryana</name>
    <dbReference type="NCBI Taxonomy" id="47281"/>
    <lineage>
        <taxon>Eukaryota</taxon>
        <taxon>Viridiplantae</taxon>
        <taxon>Chlorophyta</taxon>
        <taxon>core chlorophytes</taxon>
        <taxon>Chlorophyceae</taxon>
        <taxon>CS clade</taxon>
        <taxon>Chlamydomonadales</taxon>
        <taxon>Chlamydomonadales incertae sedis</taxon>
        <taxon>Edaphochlamys</taxon>
    </lineage>
</organism>
<comment type="caution">
    <text evidence="2">The sequence shown here is derived from an EMBL/GenBank/DDBJ whole genome shotgun (WGS) entry which is preliminary data.</text>
</comment>
<reference evidence="2" key="1">
    <citation type="journal article" date="2020" name="bioRxiv">
        <title>Comparative genomics of Chlamydomonas.</title>
        <authorList>
            <person name="Craig R.J."/>
            <person name="Hasan A.R."/>
            <person name="Ness R.W."/>
            <person name="Keightley P.D."/>
        </authorList>
    </citation>
    <scope>NUCLEOTIDE SEQUENCE</scope>
    <source>
        <strain evidence="2">CCAP 11/70</strain>
    </source>
</reference>
<keyword evidence="1" id="KW-1133">Transmembrane helix</keyword>
<evidence type="ECO:0000256" key="1">
    <source>
        <dbReference type="SAM" id="Phobius"/>
    </source>
</evidence>
<feature type="transmembrane region" description="Helical" evidence="1">
    <location>
        <begin position="88"/>
        <end position="107"/>
    </location>
</feature>
<proteinExistence type="predicted"/>
<dbReference type="Proteomes" id="UP000612055">
    <property type="component" value="Unassembled WGS sequence"/>
</dbReference>
<keyword evidence="1" id="KW-0812">Transmembrane</keyword>
<name>A0A835Y3N4_9CHLO</name>
<accession>A0A835Y3N4</accession>
<dbReference type="AlphaFoldDB" id="A0A835Y3N4"/>
<evidence type="ECO:0000313" key="2">
    <source>
        <dbReference type="EMBL" id="KAG2494602.1"/>
    </source>
</evidence>
<evidence type="ECO:0000313" key="3">
    <source>
        <dbReference type="Proteomes" id="UP000612055"/>
    </source>
</evidence>
<protein>
    <submittedName>
        <fullName evidence="2">Uncharacterized protein</fullName>
    </submittedName>
</protein>
<sequence>MADFESAIEESRMVLRCKVHVGQTKRLDEYEESDKADWDRSSSEWARLFNSVEYRGRSHEWLIFDAARIRSTTLVGPDHWEYPSFRTIGLMSLLAVASVAIVYVLYVQEQYGRRAARQLRWVGWLAPLIERARDNNARGH</sequence>
<gene>
    <name evidence="2" type="ORF">HYH03_007367</name>
</gene>